<gene>
    <name evidence="4" type="ORF">NPX13_g5437</name>
</gene>
<accession>A0A9W8NEE4</accession>
<dbReference type="CDD" id="cd13777">
    <property type="entry name" value="Aar2_N"/>
    <property type="match status" value="1"/>
</dbReference>
<evidence type="ECO:0000313" key="4">
    <source>
        <dbReference type="EMBL" id="KAJ3571286.1"/>
    </source>
</evidence>
<reference evidence="4" key="1">
    <citation type="submission" date="2022-07" db="EMBL/GenBank/DDBJ databases">
        <title>Genome Sequence of Xylaria arbuscula.</title>
        <authorList>
            <person name="Buettner E."/>
        </authorList>
    </citation>
    <scope>NUCLEOTIDE SEQUENCE</scope>
    <source>
        <strain evidence="4">VT107</strain>
    </source>
</reference>
<name>A0A9W8NEE4_9PEZI</name>
<keyword evidence="5" id="KW-1185">Reference proteome</keyword>
<dbReference type="Gene3D" id="1.25.40.550">
    <property type="entry name" value="Aar2, C-terminal domain-like"/>
    <property type="match status" value="1"/>
</dbReference>
<dbReference type="InterPro" id="IPR038516">
    <property type="entry name" value="AAR2_N_sf"/>
</dbReference>
<evidence type="ECO:0000259" key="3">
    <source>
        <dbReference type="Pfam" id="PF20981"/>
    </source>
</evidence>
<dbReference type="PANTHER" id="PTHR12689:SF4">
    <property type="entry name" value="PROTEIN AAR2 HOMOLOG"/>
    <property type="match status" value="1"/>
</dbReference>
<feature type="domain" description="AAR2 N-terminal" evidence="3">
    <location>
        <begin position="16"/>
        <end position="172"/>
    </location>
</feature>
<dbReference type="Pfam" id="PF20981">
    <property type="entry name" value="AAR2_1st"/>
    <property type="match status" value="1"/>
</dbReference>
<dbReference type="InterPro" id="IPR038514">
    <property type="entry name" value="AAR2_C_sf"/>
</dbReference>
<dbReference type="InterPro" id="IPR033647">
    <property type="entry name" value="Aar2_N"/>
</dbReference>
<organism evidence="4 5">
    <name type="scientific">Xylaria arbuscula</name>
    <dbReference type="NCBI Taxonomy" id="114810"/>
    <lineage>
        <taxon>Eukaryota</taxon>
        <taxon>Fungi</taxon>
        <taxon>Dikarya</taxon>
        <taxon>Ascomycota</taxon>
        <taxon>Pezizomycotina</taxon>
        <taxon>Sordariomycetes</taxon>
        <taxon>Xylariomycetidae</taxon>
        <taxon>Xylariales</taxon>
        <taxon>Xylariaceae</taxon>
        <taxon>Xylaria</taxon>
    </lineage>
</organism>
<comment type="caution">
    <text evidence="4">The sequence shown here is derived from an EMBL/GenBank/DDBJ whole genome shotgun (WGS) entry which is preliminary data.</text>
</comment>
<comment type="similarity">
    <text evidence="1">Belongs to the AAR2 family.</text>
</comment>
<protein>
    <submittedName>
        <fullName evidence="4">Uncharacterized protein</fullName>
    </submittedName>
</protein>
<dbReference type="Proteomes" id="UP001148614">
    <property type="component" value="Unassembled WGS sequence"/>
</dbReference>
<evidence type="ECO:0000259" key="2">
    <source>
        <dbReference type="Pfam" id="PF05282"/>
    </source>
</evidence>
<dbReference type="VEuPathDB" id="FungiDB:F4678DRAFT_472292"/>
<dbReference type="PANTHER" id="PTHR12689">
    <property type="entry name" value="A1 CISTRON SPLICING FACTOR AAR2-RELATED"/>
    <property type="match status" value="1"/>
</dbReference>
<dbReference type="Gene3D" id="2.60.34.20">
    <property type="match status" value="1"/>
</dbReference>
<dbReference type="Pfam" id="PF05282">
    <property type="entry name" value="AAR2"/>
    <property type="match status" value="1"/>
</dbReference>
<dbReference type="GO" id="GO:0000244">
    <property type="term" value="P:spliceosomal tri-snRNP complex assembly"/>
    <property type="evidence" value="ECO:0007669"/>
    <property type="project" value="TreeGrafter"/>
</dbReference>
<dbReference type="InterPro" id="IPR033648">
    <property type="entry name" value="AAR2_C"/>
</dbReference>
<proteinExistence type="inferred from homology"/>
<dbReference type="EMBL" id="JANPWZ010000857">
    <property type="protein sequence ID" value="KAJ3571286.1"/>
    <property type="molecule type" value="Genomic_DNA"/>
</dbReference>
<dbReference type="AlphaFoldDB" id="A0A9W8NEE4"/>
<evidence type="ECO:0000256" key="1">
    <source>
        <dbReference type="ARBA" id="ARBA00006281"/>
    </source>
</evidence>
<sequence length="446" mass="50506">MAHPNIDKNASFLSGGDAFILHNLPPNFTVGCDATSFNSAQPFPGFRDIPAGVHLIWVAPSESTSSRSGYWICTPERHDSQPGHVYVKQWDTYNEVLGDLDDQNELFHDDGRLEQLFQRLSPYHLRAASTESTHKLALSQGDESAPDLLGDQNIWYQLTFAIHPGLLNRVVGQVSENIWHVTTTDSVAGDVGLAKEAQLYSSGTSHHFRFTFPMDARLINPDATGAERTRQALDPSGWIIEKLEDPNSHLRSKDLLGEFQFAFLVGMHLGNFSCLEQWFFLATQLIFRSYSLTVDRPQQVRDLIQTFHAQLLYNERYLEGDVLELMPEQARKLRLALTTYKTRLGEKLQALGDDDHCTPDQQQQQQQQQAVGMAFSSLESWLWRLFGWDLKGEYVRSGNVMLEDGEMVEAELSDFEDEDERGEFAPTVVEMMENGTEAGLLSWDDK</sequence>
<feature type="domain" description="AAR2 C-terminal" evidence="2">
    <location>
        <begin position="217"/>
        <end position="391"/>
    </location>
</feature>
<dbReference type="InterPro" id="IPR007946">
    <property type="entry name" value="AAR2"/>
</dbReference>
<evidence type="ECO:0000313" key="5">
    <source>
        <dbReference type="Proteomes" id="UP001148614"/>
    </source>
</evidence>
<dbReference type="CDD" id="cd13778">
    <property type="entry name" value="Aar2_C"/>
    <property type="match status" value="1"/>
</dbReference>